<dbReference type="Proteomes" id="UP000886595">
    <property type="component" value="Unassembled WGS sequence"/>
</dbReference>
<sequence length="96" mass="10700">MSNLHKHDIIFESSSVEMRELMRFPHNINQLSHLVSAINVILQTIQGWSLWHTAMEHNSAVAAIATSVTTGLRYQSYVASKGPAWLHCLLSAEANS</sequence>
<proteinExistence type="predicted"/>
<accession>A0A8X7VIZ2</accession>
<evidence type="ECO:0000313" key="2">
    <source>
        <dbReference type="Proteomes" id="UP000886595"/>
    </source>
</evidence>
<evidence type="ECO:0008006" key="3">
    <source>
        <dbReference type="Google" id="ProtNLM"/>
    </source>
</evidence>
<comment type="caution">
    <text evidence="1">The sequence shown here is derived from an EMBL/GenBank/DDBJ whole genome shotgun (WGS) entry which is preliminary data.</text>
</comment>
<gene>
    <name evidence="1" type="ORF">Bca52824_023696</name>
</gene>
<keyword evidence="2" id="KW-1185">Reference proteome</keyword>
<reference evidence="1 2" key="1">
    <citation type="submission" date="2020-02" db="EMBL/GenBank/DDBJ databases">
        <authorList>
            <person name="Ma Q."/>
            <person name="Huang Y."/>
            <person name="Song X."/>
            <person name="Pei D."/>
        </authorList>
    </citation>
    <scope>NUCLEOTIDE SEQUENCE [LARGE SCALE GENOMIC DNA]</scope>
    <source>
        <strain evidence="1">Sxm20200214</strain>
        <tissue evidence="1">Leaf</tissue>
    </source>
</reference>
<dbReference type="EMBL" id="JAAMPC010000005">
    <property type="protein sequence ID" value="KAG2312139.1"/>
    <property type="molecule type" value="Genomic_DNA"/>
</dbReference>
<dbReference type="AlphaFoldDB" id="A0A8X7VIZ2"/>
<organism evidence="1 2">
    <name type="scientific">Brassica carinata</name>
    <name type="common">Ethiopian mustard</name>
    <name type="synonym">Abyssinian cabbage</name>
    <dbReference type="NCBI Taxonomy" id="52824"/>
    <lineage>
        <taxon>Eukaryota</taxon>
        <taxon>Viridiplantae</taxon>
        <taxon>Streptophyta</taxon>
        <taxon>Embryophyta</taxon>
        <taxon>Tracheophyta</taxon>
        <taxon>Spermatophyta</taxon>
        <taxon>Magnoliopsida</taxon>
        <taxon>eudicotyledons</taxon>
        <taxon>Gunneridae</taxon>
        <taxon>Pentapetalae</taxon>
        <taxon>rosids</taxon>
        <taxon>malvids</taxon>
        <taxon>Brassicales</taxon>
        <taxon>Brassicaceae</taxon>
        <taxon>Brassiceae</taxon>
        <taxon>Brassica</taxon>
    </lineage>
</organism>
<protein>
    <recommendedName>
        <fullName evidence="3">RNase H type-1 domain-containing protein</fullName>
    </recommendedName>
</protein>
<evidence type="ECO:0000313" key="1">
    <source>
        <dbReference type="EMBL" id="KAG2312139.1"/>
    </source>
</evidence>
<name>A0A8X7VIZ2_BRACI</name>